<dbReference type="InterPro" id="IPR000917">
    <property type="entry name" value="Sulfatase_N"/>
</dbReference>
<dbReference type="Ensembl" id="ENSCPIT00010010653.1">
    <property type="protein sequence ID" value="ENSCPIP00010009017.1"/>
    <property type="gene ID" value="ENSCPIG00010007019.1"/>
</dbReference>
<evidence type="ECO:0000256" key="7">
    <source>
        <dbReference type="ARBA" id="ARBA00022801"/>
    </source>
</evidence>
<keyword evidence="15" id="KW-0175">Coiled coil</keyword>
<keyword evidence="16" id="KW-1133">Transmembrane helix</keyword>
<proteinExistence type="inferred from homology"/>
<dbReference type="GO" id="GO:0005509">
    <property type="term" value="F:calcium ion binding"/>
    <property type="evidence" value="ECO:0007669"/>
    <property type="project" value="InterPro"/>
</dbReference>
<evidence type="ECO:0000256" key="8">
    <source>
        <dbReference type="ARBA" id="ARBA00022824"/>
    </source>
</evidence>
<feature type="transmembrane region" description="Helical" evidence="16">
    <location>
        <begin position="6"/>
        <end position="27"/>
    </location>
</feature>
<evidence type="ECO:0000256" key="10">
    <source>
        <dbReference type="ARBA" id="ARBA00023034"/>
    </source>
</evidence>
<evidence type="ECO:0000256" key="4">
    <source>
        <dbReference type="ARBA" id="ARBA00008779"/>
    </source>
</evidence>
<keyword evidence="10" id="KW-0333">Golgi apparatus</keyword>
<evidence type="ECO:0000313" key="20">
    <source>
        <dbReference type="Proteomes" id="UP000694543"/>
    </source>
</evidence>
<dbReference type="GO" id="GO:0005886">
    <property type="term" value="C:plasma membrane"/>
    <property type="evidence" value="ECO:0007669"/>
    <property type="project" value="TreeGrafter"/>
</dbReference>
<dbReference type="Pfam" id="PF00884">
    <property type="entry name" value="Sulfatase"/>
    <property type="match status" value="1"/>
</dbReference>
<keyword evidence="20" id="KW-1185">Reference proteome</keyword>
<feature type="binding site" evidence="14">
    <location>
        <position position="52"/>
    </location>
    <ligand>
        <name>Ca(2+)</name>
        <dbReference type="ChEBI" id="CHEBI:29108"/>
    </ligand>
</feature>
<keyword evidence="6" id="KW-0732">Signal</keyword>
<comment type="similarity">
    <text evidence="4">Belongs to the sulfatase family.</text>
</comment>
<evidence type="ECO:0000256" key="16">
    <source>
        <dbReference type="SAM" id="Phobius"/>
    </source>
</evidence>
<protein>
    <submittedName>
        <fullName evidence="19">Sulfatase 2</fullName>
    </submittedName>
</protein>
<evidence type="ECO:0000256" key="15">
    <source>
        <dbReference type="SAM" id="Coils"/>
    </source>
</evidence>
<keyword evidence="8" id="KW-0256">Endoplasmic reticulum</keyword>
<dbReference type="FunFam" id="3.40.720.10:FF:000003">
    <property type="entry name" value="Extracellular sulfatase"/>
    <property type="match status" value="1"/>
</dbReference>
<feature type="modified residue" description="3-oxoalanine (Cys)" evidence="12">
    <location>
        <position position="88"/>
    </location>
</feature>
<keyword evidence="16" id="KW-0812">Transmembrane</keyword>
<dbReference type="GO" id="GO:0005795">
    <property type="term" value="C:Golgi stack"/>
    <property type="evidence" value="ECO:0007669"/>
    <property type="project" value="UniProtKB-SubCell"/>
</dbReference>
<feature type="binding site" evidence="14">
    <location>
        <position position="317"/>
    </location>
    <ligand>
        <name>Ca(2+)</name>
        <dbReference type="ChEBI" id="CHEBI:29108"/>
    </ligand>
</feature>
<comment type="PTM">
    <text evidence="12">The conversion to 3-oxoalanine (also known as C-formylglycine, FGly), of a serine or cysteine residue in prokaryotes and of a cysteine residue in eukaryotes, is critical for catalytic activity.</text>
</comment>
<keyword evidence="11" id="KW-0325">Glycoprotein</keyword>
<dbReference type="InterPro" id="IPR024609">
    <property type="entry name" value="Extracellular_sulfatase_C"/>
</dbReference>
<dbReference type="InterPro" id="IPR024607">
    <property type="entry name" value="Sulfatase_CS"/>
</dbReference>
<keyword evidence="9 14" id="KW-0106">Calcium</keyword>
<dbReference type="CDD" id="cd16147">
    <property type="entry name" value="G6S"/>
    <property type="match status" value="1"/>
</dbReference>
<evidence type="ECO:0000256" key="14">
    <source>
        <dbReference type="PIRSR" id="PIRSR036665-52"/>
    </source>
</evidence>
<dbReference type="Proteomes" id="UP000694543">
    <property type="component" value="Unplaced"/>
</dbReference>
<evidence type="ECO:0000256" key="13">
    <source>
        <dbReference type="PIRSR" id="PIRSR036665-51"/>
    </source>
</evidence>
<dbReference type="AlphaFoldDB" id="A0A8C3PYZ5"/>
<keyword evidence="16" id="KW-0472">Membrane</keyword>
<evidence type="ECO:0000256" key="11">
    <source>
        <dbReference type="ARBA" id="ARBA00023180"/>
    </source>
</evidence>
<dbReference type="GO" id="GO:0032836">
    <property type="term" value="P:glomerular basement membrane development"/>
    <property type="evidence" value="ECO:0007669"/>
    <property type="project" value="TreeGrafter"/>
</dbReference>
<sequence>MAQHSVVLGLFMMMVLSLLDGSSAFLLNQRLKGRFQRDRRNIRPNIILVLTDDQDVELGSMQVMNKTRRIMEHGGAHFINAFVTTPMCCPSRSSILTGKYVHNHNTYTNNENCSSPSWQAQHEIRTFAVYLNNTGYRTAFFGKYLNEYNGSYVPPGWKEWVGLLKNSRFYNYTLCRNGVKEKHGFDYSRDYLTDLITNDSITFFRISKKMYPHRPVLMVISHAAPHGPEDSAPQYSHLFPNASQHITPSYNYAPNPDKHWIMRYTGPMKPIHMEFTNMLQRKRLQTLMSVDDSMEMIYNTLVETGELDNTYIIYTADHGYHIGQFGLVKGKSMPYEFDIRVPFYVRGPNVEAGSLNPHIVLNIDLAPTILDIAGLDIPSDMDGKSILKLLDSERPVNRFHLKKKMKVWRDSFLVERGKLLHKRENEKVDAQEENFLPKYQRVKDLCQRAEYQTACEQLGQKWQCVEDASGKLKLHKCKGMMNLAGNNKGTSNLLPKYYSRNSEDCNCEENEYKLSHTGRRKKLFSKKKYKPSYARNRSTRSVSLELNGAVFNLGLEDGYQPVLPRNITKRHKMQRAVLREEEDKDMAEYSGTGGIAEYAPPNLIKVTHRCYILENDTVQCDTDLYRSLQAWKDHKLHIDHEIETLQNKIKNLREVRGHLKKKRPEECDCNKISYHSKHKSKLRHKGSNLHPFKKALQEKDRLWLLREQRRKKKLRKLLKRIKNNDTCSMPGLTCFTHDNQHWQTAPLWTLGPFCACTSANNNTYWCLRTINETHNFLFCEFATGFLEYFDLNTDPYQLINAVNTLDRDVLNQLHVQLMELRSCKGYKQCNPRTRNIDLGLKDGSYEQYRGQLWEGWEG</sequence>
<evidence type="ECO:0000256" key="5">
    <source>
        <dbReference type="ARBA" id="ARBA00022723"/>
    </source>
</evidence>
<keyword evidence="7" id="KW-0378">Hydrolase</keyword>
<dbReference type="GO" id="GO:0008449">
    <property type="term" value="F:N-acetylglucosamine-6-sulfatase activity"/>
    <property type="evidence" value="ECO:0007669"/>
    <property type="project" value="TreeGrafter"/>
</dbReference>
<name>A0A8C3PYZ5_CHRPC</name>
<dbReference type="Pfam" id="PF12548">
    <property type="entry name" value="DUF3740"/>
    <property type="match status" value="1"/>
</dbReference>
<feature type="domain" description="Sulfatase N-terminal" evidence="17">
    <location>
        <begin position="44"/>
        <end position="374"/>
    </location>
</feature>
<dbReference type="GO" id="GO:0040037">
    <property type="term" value="P:negative regulation of fibroblast growth factor receptor signaling pathway"/>
    <property type="evidence" value="ECO:0007669"/>
    <property type="project" value="TreeGrafter"/>
</dbReference>
<dbReference type="GO" id="GO:0005783">
    <property type="term" value="C:endoplasmic reticulum"/>
    <property type="evidence" value="ECO:0007669"/>
    <property type="project" value="UniProtKB-SubCell"/>
</dbReference>
<dbReference type="GO" id="GO:0005539">
    <property type="term" value="F:glycosaminoglycan binding"/>
    <property type="evidence" value="ECO:0007669"/>
    <property type="project" value="TreeGrafter"/>
</dbReference>
<evidence type="ECO:0000259" key="17">
    <source>
        <dbReference type="Pfam" id="PF00884"/>
    </source>
</evidence>
<dbReference type="Gene3D" id="3.40.720.10">
    <property type="entry name" value="Alkaline Phosphatase, subunit A"/>
    <property type="match status" value="1"/>
</dbReference>
<dbReference type="PANTHER" id="PTHR43108:SF4">
    <property type="entry name" value="EXTRACELLULAR SULFATASE SULF-2"/>
    <property type="match status" value="1"/>
</dbReference>
<comment type="subcellular location">
    <subcellularLocation>
        <location evidence="2">Cell surface</location>
    </subcellularLocation>
    <subcellularLocation>
        <location evidence="1">Endoplasmic reticulum</location>
    </subcellularLocation>
    <subcellularLocation>
        <location evidence="3">Golgi apparatus</location>
        <location evidence="3">Golgi stack</location>
    </subcellularLocation>
</comment>
<feature type="binding site" description="via 3-oxoalanine" evidence="14">
    <location>
        <position position="88"/>
    </location>
    <ligand>
        <name>Ca(2+)</name>
        <dbReference type="ChEBI" id="CHEBI:29108"/>
    </ligand>
</feature>
<feature type="active site" description="Nucleophile" evidence="13">
    <location>
        <position position="88"/>
    </location>
</feature>
<keyword evidence="5 14" id="KW-0479">Metal-binding</keyword>
<feature type="coiled-coil region" evidence="15">
    <location>
        <begin position="635"/>
        <end position="662"/>
    </location>
</feature>
<dbReference type="GO" id="GO:0030177">
    <property type="term" value="P:positive regulation of Wnt signaling pathway"/>
    <property type="evidence" value="ECO:0007669"/>
    <property type="project" value="TreeGrafter"/>
</dbReference>
<dbReference type="InterPro" id="IPR014615">
    <property type="entry name" value="Extracellular_sulfatase"/>
</dbReference>
<feature type="binding site" evidence="14">
    <location>
        <position position="53"/>
    </location>
    <ligand>
        <name>Ca(2+)</name>
        <dbReference type="ChEBI" id="CHEBI:29108"/>
    </ligand>
</feature>
<feature type="binding site" evidence="14">
    <location>
        <position position="318"/>
    </location>
    <ligand>
        <name>Ca(2+)</name>
        <dbReference type="ChEBI" id="CHEBI:29108"/>
    </ligand>
</feature>
<dbReference type="GO" id="GO:0010575">
    <property type="term" value="P:positive regulation of vascular endothelial growth factor production"/>
    <property type="evidence" value="ECO:0007669"/>
    <property type="project" value="TreeGrafter"/>
</dbReference>
<dbReference type="PANTHER" id="PTHR43108">
    <property type="entry name" value="N-ACETYLGLUCOSAMINE-6-SULFATASE FAMILY MEMBER"/>
    <property type="match status" value="1"/>
</dbReference>
<evidence type="ECO:0000256" key="9">
    <source>
        <dbReference type="ARBA" id="ARBA00022837"/>
    </source>
</evidence>
<evidence type="ECO:0000256" key="3">
    <source>
        <dbReference type="ARBA" id="ARBA00004348"/>
    </source>
</evidence>
<evidence type="ECO:0000259" key="18">
    <source>
        <dbReference type="Pfam" id="PF12548"/>
    </source>
</evidence>
<evidence type="ECO:0000256" key="2">
    <source>
        <dbReference type="ARBA" id="ARBA00004241"/>
    </source>
</evidence>
<dbReference type="PROSITE" id="PS00523">
    <property type="entry name" value="SULFATASE_1"/>
    <property type="match status" value="1"/>
</dbReference>
<feature type="domain" description="Extracellular sulfatase C-terminal" evidence="18">
    <location>
        <begin position="530"/>
        <end position="671"/>
    </location>
</feature>
<dbReference type="SUPFAM" id="SSF53649">
    <property type="entry name" value="Alkaline phosphatase-like"/>
    <property type="match status" value="2"/>
</dbReference>
<evidence type="ECO:0000256" key="1">
    <source>
        <dbReference type="ARBA" id="ARBA00004240"/>
    </source>
</evidence>
<comment type="cofactor">
    <cofactor evidence="14">
        <name>Ca(2+)</name>
        <dbReference type="ChEBI" id="CHEBI:29108"/>
    </cofactor>
    <text evidence="14">Binds 1 Ca(2+) ion per subunit.</text>
</comment>
<dbReference type="GO" id="GO:0009986">
    <property type="term" value="C:cell surface"/>
    <property type="evidence" value="ECO:0007669"/>
    <property type="project" value="UniProtKB-SubCell"/>
</dbReference>
<evidence type="ECO:0000256" key="12">
    <source>
        <dbReference type="PIRSR" id="PIRSR036665-50"/>
    </source>
</evidence>
<evidence type="ECO:0000256" key="6">
    <source>
        <dbReference type="ARBA" id="ARBA00022729"/>
    </source>
</evidence>
<reference evidence="19" key="2">
    <citation type="submission" date="2025-09" db="UniProtKB">
        <authorList>
            <consortium name="Ensembl"/>
        </authorList>
    </citation>
    <scope>IDENTIFICATION</scope>
</reference>
<dbReference type="GO" id="GO:0030201">
    <property type="term" value="P:heparan sulfate proteoglycan metabolic process"/>
    <property type="evidence" value="ECO:0007669"/>
    <property type="project" value="TreeGrafter"/>
</dbReference>
<reference evidence="19" key="1">
    <citation type="submission" date="2025-08" db="UniProtKB">
        <authorList>
            <consortium name="Ensembl"/>
        </authorList>
    </citation>
    <scope>IDENTIFICATION</scope>
</reference>
<dbReference type="PIRSF" id="PIRSF036665">
    <property type="entry name" value="Sulf1"/>
    <property type="match status" value="1"/>
</dbReference>
<organism evidence="19 20">
    <name type="scientific">Chrysolophus pictus</name>
    <name type="common">Golden pheasant</name>
    <name type="synonym">Phasianus pictus</name>
    <dbReference type="NCBI Taxonomy" id="9089"/>
    <lineage>
        <taxon>Eukaryota</taxon>
        <taxon>Metazoa</taxon>
        <taxon>Chordata</taxon>
        <taxon>Craniata</taxon>
        <taxon>Vertebrata</taxon>
        <taxon>Euteleostomi</taxon>
        <taxon>Archelosauria</taxon>
        <taxon>Archosauria</taxon>
        <taxon>Dinosauria</taxon>
        <taxon>Saurischia</taxon>
        <taxon>Theropoda</taxon>
        <taxon>Coelurosauria</taxon>
        <taxon>Aves</taxon>
        <taxon>Neognathae</taxon>
        <taxon>Galloanserae</taxon>
        <taxon>Galliformes</taxon>
        <taxon>Phasianidae</taxon>
        <taxon>Phasianinae</taxon>
        <taxon>Chrysolophus</taxon>
    </lineage>
</organism>
<accession>A0A8C3PYZ5</accession>
<dbReference type="InterPro" id="IPR017850">
    <property type="entry name" value="Alkaline_phosphatase_core_sf"/>
</dbReference>
<evidence type="ECO:0000313" key="19">
    <source>
        <dbReference type="Ensembl" id="ENSCPIP00010009017.1"/>
    </source>
</evidence>